<dbReference type="EMBL" id="CAFABF010000024">
    <property type="protein sequence ID" value="CAB4826470.1"/>
    <property type="molecule type" value="Genomic_DNA"/>
</dbReference>
<dbReference type="EMBL" id="CAEZXG010000064">
    <property type="protein sequence ID" value="CAB4685338.1"/>
    <property type="molecule type" value="Genomic_DNA"/>
</dbReference>
<dbReference type="InterPro" id="IPR050266">
    <property type="entry name" value="AB_hydrolase_sf"/>
</dbReference>
<proteinExistence type="predicted"/>
<name>A0A6J6NK74_9ZZZZ</name>
<dbReference type="AlphaFoldDB" id="A0A6J6NK74"/>
<dbReference type="Pfam" id="PF12697">
    <property type="entry name" value="Abhydrolase_6"/>
    <property type="match status" value="1"/>
</dbReference>
<organism evidence="2">
    <name type="scientific">freshwater metagenome</name>
    <dbReference type="NCBI Taxonomy" id="449393"/>
    <lineage>
        <taxon>unclassified sequences</taxon>
        <taxon>metagenomes</taxon>
        <taxon>ecological metagenomes</taxon>
    </lineage>
</organism>
<feature type="domain" description="AB hydrolase-1" evidence="1">
    <location>
        <begin position="24"/>
        <end position="231"/>
    </location>
</feature>
<evidence type="ECO:0000259" key="1">
    <source>
        <dbReference type="Pfam" id="PF12697"/>
    </source>
</evidence>
<accession>A0A6J6NK74</accession>
<evidence type="ECO:0000313" key="3">
    <source>
        <dbReference type="EMBL" id="CAB4826470.1"/>
    </source>
</evidence>
<dbReference type="SUPFAM" id="SSF53474">
    <property type="entry name" value="alpha/beta-Hydrolases"/>
    <property type="match status" value="1"/>
</dbReference>
<reference evidence="2" key="1">
    <citation type="submission" date="2020-05" db="EMBL/GenBank/DDBJ databases">
        <authorList>
            <person name="Chiriac C."/>
            <person name="Salcher M."/>
            <person name="Ghai R."/>
            <person name="Kavagutti S V."/>
        </authorList>
    </citation>
    <scope>NUCLEOTIDE SEQUENCE</scope>
</reference>
<dbReference type="PANTHER" id="PTHR43798:SF33">
    <property type="entry name" value="HYDROLASE, PUTATIVE (AFU_ORTHOLOGUE AFUA_2G14860)-RELATED"/>
    <property type="match status" value="1"/>
</dbReference>
<dbReference type="GO" id="GO:0016020">
    <property type="term" value="C:membrane"/>
    <property type="evidence" value="ECO:0007669"/>
    <property type="project" value="TreeGrafter"/>
</dbReference>
<dbReference type="InterPro" id="IPR000073">
    <property type="entry name" value="AB_hydrolase_1"/>
</dbReference>
<dbReference type="InterPro" id="IPR029058">
    <property type="entry name" value="AB_hydrolase_fold"/>
</dbReference>
<dbReference type="Gene3D" id="3.40.50.1820">
    <property type="entry name" value="alpha/beta hydrolase"/>
    <property type="match status" value="1"/>
</dbReference>
<protein>
    <submittedName>
        <fullName evidence="2">Unannotated protein</fullName>
    </submittedName>
</protein>
<evidence type="ECO:0000313" key="2">
    <source>
        <dbReference type="EMBL" id="CAB4685338.1"/>
    </source>
</evidence>
<gene>
    <name evidence="2" type="ORF">UFOPK2359_00948</name>
    <name evidence="3" type="ORF">UFOPK3167_00654</name>
</gene>
<dbReference type="PANTHER" id="PTHR43798">
    <property type="entry name" value="MONOACYLGLYCEROL LIPASE"/>
    <property type="match status" value="1"/>
</dbReference>
<sequence>MPQYVNLRGHQTYTYEWDNDGEAVVLLHGGLSKTSSLDYILVPALEDEFHVFAYDRTGHGFTGDQSGSLHFEFQSNEAIAYLEEVVKEPAHLIGYSDGAIIALMVAIKRPDLVKSIISIGGNFHYNGVMPNAHIVRAISQEEQAEYNLISPDAPDTLLKKTQRMHAIWAEEPNITVAELARIECPVLVLAGDDDVINHHHTVELYEALALGQLAIIPGTSHSVMKEKPELLHAVIMQFLEDLSFPVTRWPVRRTNNQPE</sequence>